<dbReference type="GO" id="GO:0031349">
    <property type="term" value="P:positive regulation of defense response"/>
    <property type="evidence" value="ECO:0007669"/>
    <property type="project" value="UniProtKB-ARBA"/>
</dbReference>
<accession>A0AAV7EQF7</accession>
<dbReference type="GO" id="GO:0004519">
    <property type="term" value="F:endonuclease activity"/>
    <property type="evidence" value="ECO:0007669"/>
    <property type="project" value="UniProtKB-KW"/>
</dbReference>
<evidence type="ECO:0000256" key="1">
    <source>
        <dbReference type="ARBA" id="ARBA00004123"/>
    </source>
</evidence>
<comment type="caution">
    <text evidence="11">The sequence shown here is derived from an EMBL/GenBank/DDBJ whole genome shotgun (WGS) entry which is preliminary data.</text>
</comment>
<dbReference type="GO" id="GO:0016887">
    <property type="term" value="F:ATP hydrolysis activity"/>
    <property type="evidence" value="ECO:0007669"/>
    <property type="project" value="InterPro"/>
</dbReference>
<keyword evidence="12" id="KW-1185">Reference proteome</keyword>
<dbReference type="GO" id="GO:0005634">
    <property type="term" value="C:nucleus"/>
    <property type="evidence" value="ECO:0007669"/>
    <property type="project" value="UniProtKB-SubCell"/>
</dbReference>
<evidence type="ECO:0000256" key="9">
    <source>
        <dbReference type="ARBA" id="ARBA00023242"/>
    </source>
</evidence>
<keyword evidence="6" id="KW-0175">Coiled coil</keyword>
<proteinExistence type="inferred from homology"/>
<evidence type="ECO:0000313" key="11">
    <source>
        <dbReference type="EMBL" id="KAG9449911.1"/>
    </source>
</evidence>
<evidence type="ECO:0000256" key="3">
    <source>
        <dbReference type="ARBA" id="ARBA00022722"/>
    </source>
</evidence>
<sequence length="635" mass="71100">MEEEMSVSEVVELYSEEENEDSDVKIIGSSSREKLSASDMKFESSSSGFTAVGSTATAKTGWSTSRMVADQGLPIVEDFSLMAGPPGFEKPMGREFWKAGVAPKSMNGRNHLYVHPKFPHSNATSHEWVFGAVAELLDNAVNEIQNGATFVIVDTFINPQNGTPALLIQDNGGGMDPGALRRCMSFGFSEKFQSLSIRQYGNGFKISSMRIAGNAIVFTRCPGQRVGTQSVGLLSYTSLMATGCGNIVVPMVDYEFSSSMGKFQSLCFAARDIYDSNLSTILQCSPFKSEAELLKQFDDIGHHGTKVILYNLWFNDDGELELDFESDPEDILISSVPKMIESRNLSEMLNQQHYAIRFRYSLRVYAAILYLRLPKTFKMILRGHAVEHHCIVDDLKFHEYVLYKPQVAGKEVKIVTTIGFIKEAPHVNIHGFNVYHKNRLILPFWRVCSSAKGWGVVGVLEVNSIEPMHDKQDFEKCILYERLKTRLRKMTMEYWDYHCYLIGYSQVQRVHSSLLYTDDHLLSSNVKHNPPPTAGLVSSDPVGTCCTLWEGIQKVSAFSPPSQKTSSVENFVSCQGLKSMIGSQYGIDGKRKWLGHVETARQMKRQAVVGENSKFLETECQDNLENQVADVIEVD</sequence>
<evidence type="ECO:0000256" key="7">
    <source>
        <dbReference type="ARBA" id="ARBA00023158"/>
    </source>
</evidence>
<dbReference type="InterPro" id="IPR036890">
    <property type="entry name" value="HATPase_C_sf"/>
</dbReference>
<gene>
    <name evidence="11" type="ORF">H6P81_009876</name>
</gene>
<keyword evidence="9" id="KW-0539">Nucleus</keyword>
<dbReference type="GO" id="GO:0031047">
    <property type="term" value="P:regulatory ncRNA-mediated gene silencing"/>
    <property type="evidence" value="ECO:0007669"/>
    <property type="project" value="UniProtKB-KW"/>
</dbReference>
<dbReference type="InterPro" id="IPR041006">
    <property type="entry name" value="Morc_S5"/>
</dbReference>
<dbReference type="Pfam" id="PF17942">
    <property type="entry name" value="Morc6_S5"/>
    <property type="match status" value="1"/>
</dbReference>
<evidence type="ECO:0000313" key="12">
    <source>
        <dbReference type="Proteomes" id="UP000825729"/>
    </source>
</evidence>
<dbReference type="Pfam" id="PF13589">
    <property type="entry name" value="HATPase_c_3"/>
    <property type="match status" value="1"/>
</dbReference>
<comment type="similarity">
    <text evidence="2">Belongs to the MORC ATPase protein family.</text>
</comment>
<feature type="domain" description="Morc S5" evidence="10">
    <location>
        <begin position="360"/>
        <end position="495"/>
    </location>
</feature>
<dbReference type="InterPro" id="IPR045261">
    <property type="entry name" value="MORC_ATPase"/>
</dbReference>
<evidence type="ECO:0000256" key="4">
    <source>
        <dbReference type="ARBA" id="ARBA00022759"/>
    </source>
</evidence>
<evidence type="ECO:0000256" key="5">
    <source>
        <dbReference type="ARBA" id="ARBA00022763"/>
    </source>
</evidence>
<protein>
    <recommendedName>
        <fullName evidence="10">Morc S5 domain-containing protein</fullName>
    </recommendedName>
</protein>
<dbReference type="Proteomes" id="UP000825729">
    <property type="component" value="Unassembled WGS sequence"/>
</dbReference>
<dbReference type="PANTHER" id="PTHR23336:SF44">
    <property type="entry name" value="PROTEIN MICRORCHIDIA 6"/>
    <property type="match status" value="1"/>
</dbReference>
<evidence type="ECO:0000256" key="2">
    <source>
        <dbReference type="ARBA" id="ARBA00007845"/>
    </source>
</evidence>
<keyword evidence="7" id="KW-0943">RNA-mediated gene silencing</keyword>
<dbReference type="EMBL" id="JAINDJ010000004">
    <property type="protein sequence ID" value="KAG9449911.1"/>
    <property type="molecule type" value="Genomic_DNA"/>
</dbReference>
<keyword evidence="3" id="KW-0540">Nuclease</keyword>
<organism evidence="11 12">
    <name type="scientific">Aristolochia fimbriata</name>
    <name type="common">White veined hardy Dutchman's pipe vine</name>
    <dbReference type="NCBI Taxonomy" id="158543"/>
    <lineage>
        <taxon>Eukaryota</taxon>
        <taxon>Viridiplantae</taxon>
        <taxon>Streptophyta</taxon>
        <taxon>Embryophyta</taxon>
        <taxon>Tracheophyta</taxon>
        <taxon>Spermatophyta</taxon>
        <taxon>Magnoliopsida</taxon>
        <taxon>Magnoliidae</taxon>
        <taxon>Piperales</taxon>
        <taxon>Aristolochiaceae</taxon>
        <taxon>Aristolochia</taxon>
    </lineage>
</organism>
<dbReference type="PANTHER" id="PTHR23336">
    <property type="entry name" value="ZINC FINGER CW-TYPE COILED-COIL DOMAIN PROTEIN 3"/>
    <property type="match status" value="1"/>
</dbReference>
<name>A0AAV7EQF7_ARIFI</name>
<dbReference type="GO" id="GO:0006281">
    <property type="term" value="P:DNA repair"/>
    <property type="evidence" value="ECO:0007669"/>
    <property type="project" value="UniProtKB-KW"/>
</dbReference>
<keyword evidence="5" id="KW-0227">DNA damage</keyword>
<evidence type="ECO:0000256" key="8">
    <source>
        <dbReference type="ARBA" id="ARBA00023204"/>
    </source>
</evidence>
<evidence type="ECO:0000256" key="6">
    <source>
        <dbReference type="ARBA" id="ARBA00023054"/>
    </source>
</evidence>
<dbReference type="AlphaFoldDB" id="A0AAV7EQF7"/>
<keyword evidence="4" id="KW-0255">Endonuclease</keyword>
<reference evidence="11 12" key="1">
    <citation type="submission" date="2021-07" db="EMBL/GenBank/DDBJ databases">
        <title>The Aristolochia fimbriata genome: insights into angiosperm evolution, floral development and chemical biosynthesis.</title>
        <authorList>
            <person name="Jiao Y."/>
        </authorList>
    </citation>
    <scope>NUCLEOTIDE SEQUENCE [LARGE SCALE GENOMIC DNA]</scope>
    <source>
        <strain evidence="11">IBCAS-2021</strain>
        <tissue evidence="11">Leaf</tissue>
    </source>
</reference>
<evidence type="ECO:0000259" key="10">
    <source>
        <dbReference type="Pfam" id="PF17942"/>
    </source>
</evidence>
<keyword evidence="4" id="KW-0378">Hydrolase</keyword>
<dbReference type="SUPFAM" id="SSF55874">
    <property type="entry name" value="ATPase domain of HSP90 chaperone/DNA topoisomerase II/histidine kinase"/>
    <property type="match status" value="1"/>
</dbReference>
<dbReference type="Gene3D" id="3.30.565.10">
    <property type="entry name" value="Histidine kinase-like ATPase, C-terminal domain"/>
    <property type="match status" value="1"/>
</dbReference>
<comment type="subcellular location">
    <subcellularLocation>
        <location evidence="1">Nucleus</location>
    </subcellularLocation>
</comment>
<keyword evidence="8" id="KW-0234">DNA repair</keyword>